<dbReference type="GeneID" id="63742778"/>
<dbReference type="HOGENOM" id="CLU_1103012_0_0_1"/>
<evidence type="ECO:0000313" key="3">
    <source>
        <dbReference type="Proteomes" id="UP000030816"/>
    </source>
</evidence>
<evidence type="ECO:0000256" key="1">
    <source>
        <dbReference type="SAM" id="SignalP"/>
    </source>
</evidence>
<protein>
    <submittedName>
        <fullName evidence="2">Uncharacterized protein</fullName>
    </submittedName>
</protein>
<comment type="caution">
    <text evidence="2">The sequence shown here is derived from an EMBL/GenBank/DDBJ whole genome shotgun (WGS) entry which is preliminary data.</text>
</comment>
<keyword evidence="1" id="KW-0732">Signal</keyword>
<evidence type="ECO:0000313" key="2">
    <source>
        <dbReference type="EMBL" id="KHN93844.1"/>
    </source>
</evidence>
<reference evidence="2 3" key="1">
    <citation type="journal article" date="2014" name="Proc. Natl. Acad. Sci. U.S.A.">
        <title>Trajectory and genomic determinants of fungal-pathogen speciation and host adaptation.</title>
        <authorList>
            <person name="Hu X."/>
            <person name="Xiao G."/>
            <person name="Zheng P."/>
            <person name="Shang Y."/>
            <person name="Su Y."/>
            <person name="Zhang X."/>
            <person name="Liu X."/>
            <person name="Zhan S."/>
            <person name="St Leger R.J."/>
            <person name="Wang C."/>
        </authorList>
    </citation>
    <scope>NUCLEOTIDE SEQUENCE [LARGE SCALE GENOMIC DNA]</scope>
    <source>
        <strain evidence="2 3">ARSEF 1941</strain>
    </source>
</reference>
<organism evidence="2 3">
    <name type="scientific">Metarhizium album (strain ARSEF 1941)</name>
    <dbReference type="NCBI Taxonomy" id="1081103"/>
    <lineage>
        <taxon>Eukaryota</taxon>
        <taxon>Fungi</taxon>
        <taxon>Dikarya</taxon>
        <taxon>Ascomycota</taxon>
        <taxon>Pezizomycotina</taxon>
        <taxon>Sordariomycetes</taxon>
        <taxon>Hypocreomycetidae</taxon>
        <taxon>Hypocreales</taxon>
        <taxon>Clavicipitaceae</taxon>
        <taxon>Metarhizium</taxon>
    </lineage>
</organism>
<dbReference type="RefSeq" id="XP_040674910.1">
    <property type="nucleotide sequence ID" value="XM_040827121.1"/>
</dbReference>
<sequence>MRLTGLVLGLLAASSTVLAVAAEPEYDSRTQESVRQYLDEYIRDLQEGFHLDPQNRPYKTHRMLTESTCIQSVAMCATTSFWLRDHMQIDNKTIIAISFDDEKVRQVVNFSPDVVYIQITETTSHLDGTTKGWTAGARLTAKGIKGTLGALGGFAPSLLVYGNYSSARSQQDEQTKSSSVGSSCRPGHVCDIIKVTFAATTKGNCKRTAHLECNGHEENVCGKGKTYGCSQRISYQQEQCRDADEAFPCTVTMPVQDASGRPLVKLLSISSKLRTGSSGDKASRLRAHARRGGADEDPIVEFIN</sequence>
<dbReference type="OrthoDB" id="4481939at2759"/>
<proteinExistence type="predicted"/>
<feature type="signal peptide" evidence="1">
    <location>
        <begin position="1"/>
        <end position="22"/>
    </location>
</feature>
<name>A0A0B2WJI4_METAS</name>
<keyword evidence="3" id="KW-1185">Reference proteome</keyword>
<accession>A0A0B2WJI4</accession>
<dbReference type="EMBL" id="AZHE01000050">
    <property type="protein sequence ID" value="KHN93844.1"/>
    <property type="molecule type" value="Genomic_DNA"/>
</dbReference>
<dbReference type="Proteomes" id="UP000030816">
    <property type="component" value="Unassembled WGS sequence"/>
</dbReference>
<dbReference type="AlphaFoldDB" id="A0A0B2WJI4"/>
<feature type="chain" id="PRO_5002096636" evidence="1">
    <location>
        <begin position="23"/>
        <end position="304"/>
    </location>
</feature>
<gene>
    <name evidence="2" type="ORF">MAM_08323</name>
</gene>